<evidence type="ECO:0000313" key="3">
    <source>
        <dbReference type="EMBL" id="MCZ4091410.1"/>
    </source>
</evidence>
<dbReference type="Pfam" id="PF01266">
    <property type="entry name" value="DAO"/>
    <property type="match status" value="1"/>
</dbReference>
<dbReference type="Proteomes" id="UP001079430">
    <property type="component" value="Unassembled WGS sequence"/>
</dbReference>
<evidence type="ECO:0000256" key="1">
    <source>
        <dbReference type="ARBA" id="ARBA00023002"/>
    </source>
</evidence>
<proteinExistence type="predicted"/>
<protein>
    <submittedName>
        <fullName evidence="3">FAD-dependent oxidoreductase</fullName>
    </submittedName>
</protein>
<feature type="domain" description="FAD dependent oxidoreductase" evidence="2">
    <location>
        <begin position="6"/>
        <end position="48"/>
    </location>
</feature>
<organism evidence="3 4">
    <name type="scientific">Sinorhizobium psoraleae</name>
    <dbReference type="NCBI Taxonomy" id="520838"/>
    <lineage>
        <taxon>Bacteria</taxon>
        <taxon>Pseudomonadati</taxon>
        <taxon>Pseudomonadota</taxon>
        <taxon>Alphaproteobacteria</taxon>
        <taxon>Hyphomicrobiales</taxon>
        <taxon>Rhizobiaceae</taxon>
        <taxon>Sinorhizobium/Ensifer group</taxon>
        <taxon>Sinorhizobium</taxon>
    </lineage>
</organism>
<evidence type="ECO:0000259" key="2">
    <source>
        <dbReference type="Pfam" id="PF01266"/>
    </source>
</evidence>
<keyword evidence="4" id="KW-1185">Reference proteome</keyword>
<gene>
    <name evidence="3" type="ORF">O3W52_15445</name>
</gene>
<dbReference type="Gene3D" id="3.50.50.60">
    <property type="entry name" value="FAD/NAD(P)-binding domain"/>
    <property type="match status" value="1"/>
</dbReference>
<comment type="caution">
    <text evidence="3">The sequence shown here is derived from an EMBL/GenBank/DDBJ whole genome shotgun (WGS) entry which is preliminary data.</text>
</comment>
<keyword evidence="1" id="KW-0560">Oxidoreductase</keyword>
<name>A0ABT4KI03_9HYPH</name>
<dbReference type="EMBL" id="JAPVOI010000004">
    <property type="protein sequence ID" value="MCZ4091410.1"/>
    <property type="molecule type" value="Genomic_DNA"/>
</dbReference>
<sequence length="92" mass="9662">MASIRIVGSGIIGCASAAHLIAGCHETTVFEKDITGLPASVGNAGNLAVPEIDPLARPDMLFTAPKWIMDVADPLTTGENAELAPFSVRRFR</sequence>
<dbReference type="RefSeq" id="WP_269281196.1">
    <property type="nucleotide sequence ID" value="NZ_JAPVOI010000004.1"/>
</dbReference>
<accession>A0ABT4KI03</accession>
<dbReference type="InterPro" id="IPR036188">
    <property type="entry name" value="FAD/NAD-bd_sf"/>
</dbReference>
<dbReference type="InterPro" id="IPR006076">
    <property type="entry name" value="FAD-dep_OxRdtase"/>
</dbReference>
<dbReference type="SUPFAM" id="SSF51971">
    <property type="entry name" value="Nucleotide-binding domain"/>
    <property type="match status" value="1"/>
</dbReference>
<reference evidence="3" key="1">
    <citation type="submission" date="2022-10" db="EMBL/GenBank/DDBJ databases">
        <title>Whole genome sequencing of three plant growth promoting bacteria isolated from Vachellia tortilis subsp. raddiana in Morocco.</title>
        <authorList>
            <person name="Hnini M."/>
            <person name="Zouagui R."/>
            <person name="Zouagui H."/>
            <person name="Chemao Elfihri M.-W."/>
            <person name="Ibrahimi A."/>
            <person name="Sbabou L."/>
            <person name="Aurag J."/>
        </authorList>
    </citation>
    <scope>NUCLEOTIDE SEQUENCE</scope>
    <source>
        <strain evidence="3">LMR678</strain>
    </source>
</reference>
<evidence type="ECO:0000313" key="4">
    <source>
        <dbReference type="Proteomes" id="UP001079430"/>
    </source>
</evidence>
<dbReference type="PROSITE" id="PS51257">
    <property type="entry name" value="PROKAR_LIPOPROTEIN"/>
    <property type="match status" value="1"/>
</dbReference>